<sequence length="462" mass="49412">MTELATTSDDGASALRPPGWTAIPRAVWPVVVGVVLAYCLQELVVPNTPTFSSVIAFAGINILLAVSLNLVNGFAGQFSIGHAGFMAVGGYFGASIVYYGSYAIYGDFNFHGGYLSYLGSARSTPSMPLLGGELLFLAGCILGGLLSVAAGYLVGLPSLRLRGDYLAIVTLGFGEIVRVLLEGTPSQISPYGTLSSVDQVIVDKSSFFGLLHRVGGPQAFNGLPTYASHFWIYVWVAIVLAVAVRVKYSGYGRSLLSIREDLVAARSIGVDVTKYNVRAFMLSAFFAGIAGVLTALYVGQIKAGDLGFSRSFEIIIMVVLGGLGSISGAFMAAILLTFLPEVLRDPPRIYDPTVLAVIAVLALIAAVRARHRWRVLGLIVGVCLAYELARWGADVSGRKLSDFRMIIYAAVLVLLMILRPQGLLGVHEIWEVWPLNKLPFLRRPLRSSSTATAGAVALQEKR</sequence>
<keyword evidence="2" id="KW-1003">Cell membrane</keyword>
<comment type="subcellular location">
    <subcellularLocation>
        <location evidence="1">Cell membrane</location>
        <topology evidence="1">Multi-pass membrane protein</topology>
    </subcellularLocation>
</comment>
<feature type="transmembrane region" description="Helical" evidence="6">
    <location>
        <begin position="314"/>
        <end position="337"/>
    </location>
</feature>
<reference evidence="7 8" key="1">
    <citation type="submission" date="2020-10" db="EMBL/GenBank/DDBJ databases">
        <title>Wide distribution of Phycisphaera-like planctomycetes from WD2101 soil group in peatlands and genome analysis of the first cultivated representative.</title>
        <authorList>
            <person name="Dedysh S.N."/>
            <person name="Beletsky A.V."/>
            <person name="Ivanova A."/>
            <person name="Kulichevskaya I.S."/>
            <person name="Suzina N.E."/>
            <person name="Philippov D.A."/>
            <person name="Rakitin A.L."/>
            <person name="Mardanov A.V."/>
            <person name="Ravin N.V."/>
        </authorList>
    </citation>
    <scope>NUCLEOTIDE SEQUENCE [LARGE SCALE GENOMIC DNA]</scope>
    <source>
        <strain evidence="7 8">M1803</strain>
    </source>
</reference>
<dbReference type="EMBL" id="CP063458">
    <property type="protein sequence ID" value="QOV90372.1"/>
    <property type="molecule type" value="Genomic_DNA"/>
</dbReference>
<evidence type="ECO:0000256" key="6">
    <source>
        <dbReference type="SAM" id="Phobius"/>
    </source>
</evidence>
<protein>
    <submittedName>
        <fullName evidence="7">Branched-chain amino acid ABC transporter permease</fullName>
    </submittedName>
</protein>
<dbReference type="InterPro" id="IPR001851">
    <property type="entry name" value="ABC_transp_permease"/>
</dbReference>
<dbReference type="Pfam" id="PF02653">
    <property type="entry name" value="BPD_transp_2"/>
    <property type="match status" value="1"/>
</dbReference>
<dbReference type="CDD" id="cd06581">
    <property type="entry name" value="TM_PBP1_LivM_like"/>
    <property type="match status" value="1"/>
</dbReference>
<dbReference type="PANTHER" id="PTHR30482:SF10">
    <property type="entry name" value="HIGH-AFFINITY BRANCHED-CHAIN AMINO ACID TRANSPORT PROTEIN BRAE"/>
    <property type="match status" value="1"/>
</dbReference>
<dbReference type="RefSeq" id="WP_206293453.1">
    <property type="nucleotide sequence ID" value="NZ_CP063458.1"/>
</dbReference>
<feature type="transmembrane region" description="Helical" evidence="6">
    <location>
        <begin position="134"/>
        <end position="153"/>
    </location>
</feature>
<feature type="transmembrane region" description="Helical" evidence="6">
    <location>
        <begin position="279"/>
        <end position="299"/>
    </location>
</feature>
<feature type="transmembrane region" description="Helical" evidence="6">
    <location>
        <begin position="405"/>
        <end position="424"/>
    </location>
</feature>
<gene>
    <name evidence="7" type="ORF">IPV69_03105</name>
</gene>
<dbReference type="GO" id="GO:0015658">
    <property type="term" value="F:branched-chain amino acid transmembrane transporter activity"/>
    <property type="evidence" value="ECO:0007669"/>
    <property type="project" value="InterPro"/>
</dbReference>
<proteinExistence type="predicted"/>
<dbReference type="GO" id="GO:0005886">
    <property type="term" value="C:plasma membrane"/>
    <property type="evidence" value="ECO:0007669"/>
    <property type="project" value="UniProtKB-SubCell"/>
</dbReference>
<keyword evidence="8" id="KW-1185">Reference proteome</keyword>
<feature type="transmembrane region" description="Helical" evidence="6">
    <location>
        <begin position="230"/>
        <end position="248"/>
    </location>
</feature>
<organism evidence="7 8">
    <name type="scientific">Humisphaera borealis</name>
    <dbReference type="NCBI Taxonomy" id="2807512"/>
    <lineage>
        <taxon>Bacteria</taxon>
        <taxon>Pseudomonadati</taxon>
        <taxon>Planctomycetota</taxon>
        <taxon>Phycisphaerae</taxon>
        <taxon>Tepidisphaerales</taxon>
        <taxon>Tepidisphaeraceae</taxon>
        <taxon>Humisphaera</taxon>
    </lineage>
</organism>
<keyword evidence="4 6" id="KW-1133">Transmembrane helix</keyword>
<dbReference type="Proteomes" id="UP000593765">
    <property type="component" value="Chromosome"/>
</dbReference>
<feature type="transmembrane region" description="Helical" evidence="6">
    <location>
        <begin position="51"/>
        <end position="71"/>
    </location>
</feature>
<dbReference type="KEGG" id="hbs:IPV69_03105"/>
<dbReference type="PANTHER" id="PTHR30482">
    <property type="entry name" value="HIGH-AFFINITY BRANCHED-CHAIN AMINO ACID TRANSPORT SYSTEM PERMEASE"/>
    <property type="match status" value="1"/>
</dbReference>
<evidence type="ECO:0000256" key="4">
    <source>
        <dbReference type="ARBA" id="ARBA00022989"/>
    </source>
</evidence>
<keyword evidence="5 6" id="KW-0472">Membrane</keyword>
<evidence type="ECO:0000256" key="1">
    <source>
        <dbReference type="ARBA" id="ARBA00004651"/>
    </source>
</evidence>
<feature type="transmembrane region" description="Helical" evidence="6">
    <location>
        <begin position="349"/>
        <end position="367"/>
    </location>
</feature>
<evidence type="ECO:0000256" key="5">
    <source>
        <dbReference type="ARBA" id="ARBA00023136"/>
    </source>
</evidence>
<evidence type="ECO:0000256" key="2">
    <source>
        <dbReference type="ARBA" id="ARBA00022475"/>
    </source>
</evidence>
<feature type="transmembrane region" description="Helical" evidence="6">
    <location>
        <begin position="373"/>
        <end position="393"/>
    </location>
</feature>
<accession>A0A7M2WYS2</accession>
<evidence type="ECO:0000313" key="7">
    <source>
        <dbReference type="EMBL" id="QOV90372.1"/>
    </source>
</evidence>
<dbReference type="InterPro" id="IPR043428">
    <property type="entry name" value="LivM-like"/>
</dbReference>
<dbReference type="AlphaFoldDB" id="A0A7M2WYS2"/>
<evidence type="ECO:0000256" key="3">
    <source>
        <dbReference type="ARBA" id="ARBA00022692"/>
    </source>
</evidence>
<keyword evidence="3 6" id="KW-0812">Transmembrane</keyword>
<name>A0A7M2WYS2_9BACT</name>
<evidence type="ECO:0000313" key="8">
    <source>
        <dbReference type="Proteomes" id="UP000593765"/>
    </source>
</evidence>
<feature type="transmembrane region" description="Helical" evidence="6">
    <location>
        <begin position="83"/>
        <end position="105"/>
    </location>
</feature>